<gene>
    <name evidence="2" type="ORF">K432DRAFT_416534</name>
</gene>
<evidence type="ECO:0000256" key="1">
    <source>
        <dbReference type="SAM" id="MobiDB-lite"/>
    </source>
</evidence>
<feature type="region of interest" description="Disordered" evidence="1">
    <location>
        <begin position="496"/>
        <end position="522"/>
    </location>
</feature>
<protein>
    <submittedName>
        <fullName evidence="2">Uncharacterized protein</fullName>
    </submittedName>
</protein>
<evidence type="ECO:0000313" key="2">
    <source>
        <dbReference type="EMBL" id="OCK80670.1"/>
    </source>
</evidence>
<feature type="region of interest" description="Disordered" evidence="1">
    <location>
        <begin position="26"/>
        <end position="49"/>
    </location>
</feature>
<dbReference type="EMBL" id="KV744950">
    <property type="protein sequence ID" value="OCK80670.1"/>
    <property type="molecule type" value="Genomic_DNA"/>
</dbReference>
<dbReference type="AlphaFoldDB" id="A0A8E2EBB4"/>
<reference evidence="2 3" key="1">
    <citation type="journal article" date="2016" name="Nat. Commun.">
        <title>Ectomycorrhizal ecology is imprinted in the genome of the dominant symbiotic fungus Cenococcum geophilum.</title>
        <authorList>
            <consortium name="DOE Joint Genome Institute"/>
            <person name="Peter M."/>
            <person name="Kohler A."/>
            <person name="Ohm R.A."/>
            <person name="Kuo A."/>
            <person name="Krutzmann J."/>
            <person name="Morin E."/>
            <person name="Arend M."/>
            <person name="Barry K.W."/>
            <person name="Binder M."/>
            <person name="Choi C."/>
            <person name="Clum A."/>
            <person name="Copeland A."/>
            <person name="Grisel N."/>
            <person name="Haridas S."/>
            <person name="Kipfer T."/>
            <person name="LaButti K."/>
            <person name="Lindquist E."/>
            <person name="Lipzen A."/>
            <person name="Maire R."/>
            <person name="Meier B."/>
            <person name="Mihaltcheva S."/>
            <person name="Molinier V."/>
            <person name="Murat C."/>
            <person name="Poggeler S."/>
            <person name="Quandt C.A."/>
            <person name="Sperisen C."/>
            <person name="Tritt A."/>
            <person name="Tisserant E."/>
            <person name="Crous P.W."/>
            <person name="Henrissat B."/>
            <person name="Nehls U."/>
            <person name="Egli S."/>
            <person name="Spatafora J.W."/>
            <person name="Grigoriev I.V."/>
            <person name="Martin F.M."/>
        </authorList>
    </citation>
    <scope>NUCLEOTIDE SEQUENCE [LARGE SCALE GENOMIC DNA]</scope>
    <source>
        <strain evidence="2 3">CBS 459.81</strain>
    </source>
</reference>
<feature type="region of interest" description="Disordered" evidence="1">
    <location>
        <begin position="558"/>
        <end position="598"/>
    </location>
</feature>
<dbReference type="Proteomes" id="UP000250266">
    <property type="component" value="Unassembled WGS sequence"/>
</dbReference>
<sequence>MRLGMGFNSYTQQLCVNDIVRKPGGVKASEGDLRSVDPQPGIRNPGNRQITSAQDAGILTKPTGTSIIKRQDGQSTVSQVVSWNASFVDKMSEVLDSLNISGALKISVDALGGGAGGAGEYLNSTAFTDSDATYKITVNVTNQKLVADDVSEFTPIPNVPAARFTEVYGDCFISGFIEGGVFNALVMKQLADKNEMKKMGGSLSIKLKLAGVADVEGTARADKIDNKAENKHSTTINLSWSGGGDIKPDDIKEWDIPTLTRVAMEFPDNVAASDLGSAILTKYSSLRSFHEQSVKGSPLDYENAGIYTSSLLDAYMEYKTMWKDIQQYTWDLDHGLAAIKARESDKNLEAFAALNKEDYDKRMAKYTEAKQALSRASGAYSEVTLEEPLPPNEVKPYPADLFGLDKARRDCRFEMIKIVREVNEVAADPKVATDPYRNWRYLSPNVFRRLLPTSKLVAEAKKEEDIEKLKTDLAASVRDAANSMNKVKEVTNEAETLKKQLSDREEEQKRISEEAGKQKEQYENQIQAELQKIKAEAAEIARLKAEAEKKLQEVQLQMQRDSDAAKSQLNQARADAEAARKERDEAKTTAASSQGPEHFDIGGNDIIIHSIIWGNKQILGNKAVDEKVRMYVNGRWGFSFNNDFFGCDPLPGVPKSGTIVYRRPGEGVKTVRGNEGNSSSFS</sequence>
<dbReference type="OrthoDB" id="3231004at2759"/>
<accession>A0A8E2EBB4</accession>
<keyword evidence="3" id="KW-1185">Reference proteome</keyword>
<feature type="compositionally biased region" description="Polar residues" evidence="1">
    <location>
        <begin position="558"/>
        <end position="571"/>
    </location>
</feature>
<organism evidence="2 3">
    <name type="scientific">Lepidopterella palustris CBS 459.81</name>
    <dbReference type="NCBI Taxonomy" id="1314670"/>
    <lineage>
        <taxon>Eukaryota</taxon>
        <taxon>Fungi</taxon>
        <taxon>Dikarya</taxon>
        <taxon>Ascomycota</taxon>
        <taxon>Pezizomycotina</taxon>
        <taxon>Dothideomycetes</taxon>
        <taxon>Pleosporomycetidae</taxon>
        <taxon>Mytilinidiales</taxon>
        <taxon>Argynnaceae</taxon>
        <taxon>Lepidopterella</taxon>
    </lineage>
</organism>
<evidence type="ECO:0000313" key="3">
    <source>
        <dbReference type="Proteomes" id="UP000250266"/>
    </source>
</evidence>
<name>A0A8E2EBB4_9PEZI</name>
<feature type="compositionally biased region" description="Basic and acidic residues" evidence="1">
    <location>
        <begin position="574"/>
        <end position="587"/>
    </location>
</feature>
<proteinExistence type="predicted"/>